<evidence type="ECO:0000313" key="1">
    <source>
        <dbReference type="EMBL" id="GFO15474.1"/>
    </source>
</evidence>
<protein>
    <submittedName>
        <fullName evidence="1">Formation of crista junctions protein 1</fullName>
    </submittedName>
</protein>
<dbReference type="EMBL" id="BLXT01004610">
    <property type="protein sequence ID" value="GFO15474.1"/>
    <property type="molecule type" value="Genomic_DNA"/>
</dbReference>
<dbReference type="Proteomes" id="UP000735302">
    <property type="component" value="Unassembled WGS sequence"/>
</dbReference>
<name>A0AAV4B9U3_9GAST</name>
<reference evidence="1 2" key="1">
    <citation type="journal article" date="2021" name="Elife">
        <title>Chloroplast acquisition without the gene transfer in kleptoplastic sea slugs, Plakobranchus ocellatus.</title>
        <authorList>
            <person name="Maeda T."/>
            <person name="Takahashi S."/>
            <person name="Yoshida T."/>
            <person name="Shimamura S."/>
            <person name="Takaki Y."/>
            <person name="Nagai Y."/>
            <person name="Toyoda A."/>
            <person name="Suzuki Y."/>
            <person name="Arimoto A."/>
            <person name="Ishii H."/>
            <person name="Satoh N."/>
            <person name="Nishiyama T."/>
            <person name="Hasebe M."/>
            <person name="Maruyama T."/>
            <person name="Minagawa J."/>
            <person name="Obokata J."/>
            <person name="Shigenobu S."/>
        </authorList>
    </citation>
    <scope>NUCLEOTIDE SEQUENCE [LARGE SCALE GENOMIC DNA]</scope>
</reference>
<gene>
    <name evidence="1" type="ORF">PoB_004197900</name>
</gene>
<dbReference type="PANTHER" id="PTHR10773">
    <property type="entry name" value="DNA-DIRECTED RNA POLYMERASES I, II, AND III SUBUNIT RPABC2"/>
    <property type="match status" value="1"/>
</dbReference>
<comment type="caution">
    <text evidence="1">The sequence shown here is derived from an EMBL/GenBank/DDBJ whole genome shotgun (WGS) entry which is preliminary data.</text>
</comment>
<dbReference type="AlphaFoldDB" id="A0AAV4B9U3"/>
<organism evidence="1 2">
    <name type="scientific">Plakobranchus ocellatus</name>
    <dbReference type="NCBI Taxonomy" id="259542"/>
    <lineage>
        <taxon>Eukaryota</taxon>
        <taxon>Metazoa</taxon>
        <taxon>Spiralia</taxon>
        <taxon>Lophotrochozoa</taxon>
        <taxon>Mollusca</taxon>
        <taxon>Gastropoda</taxon>
        <taxon>Heterobranchia</taxon>
        <taxon>Euthyneura</taxon>
        <taxon>Panpulmonata</taxon>
        <taxon>Sacoglossa</taxon>
        <taxon>Placobranchoidea</taxon>
        <taxon>Plakobranchidae</taxon>
        <taxon>Plakobranchus</taxon>
    </lineage>
</organism>
<evidence type="ECO:0000313" key="2">
    <source>
        <dbReference type="Proteomes" id="UP000735302"/>
    </source>
</evidence>
<accession>A0AAV4B9U3</accession>
<sequence>MCMTVFKSELKAKSIQAIAIFKPQKDQCDVCCAFRQEGNVDESVYNSHRERKAAAQAENSKDRGLPHQPHQSRTKVVCVDVQRVLLAPSLKASALYYKTKLQLHNYTIHVLDMGSIDVERFLWNEAEGGLNATEFASCLVSYLKEHAYTFDTAIVYSDGFTC</sequence>
<dbReference type="PANTHER" id="PTHR10773:SF19">
    <property type="match status" value="1"/>
</dbReference>
<proteinExistence type="predicted"/>
<keyword evidence="2" id="KW-1185">Reference proteome</keyword>